<feature type="transmembrane region" description="Helical" evidence="1">
    <location>
        <begin position="12"/>
        <end position="35"/>
    </location>
</feature>
<keyword evidence="2" id="KW-0496">Mitochondrion</keyword>
<gene>
    <name evidence="2" type="primary">ORF177</name>
</gene>
<dbReference type="EMBL" id="MK175054">
    <property type="protein sequence ID" value="QFO90921.1"/>
    <property type="molecule type" value="Genomic_DNA"/>
</dbReference>
<geneLocation type="mitochondrion" evidence="2"/>
<evidence type="ECO:0000256" key="1">
    <source>
        <dbReference type="SAM" id="Phobius"/>
    </source>
</evidence>
<evidence type="ECO:0000313" key="2">
    <source>
        <dbReference type="EMBL" id="QFO90921.1"/>
    </source>
</evidence>
<dbReference type="AlphaFoldDB" id="A0A5J6YE38"/>
<keyword evidence="1" id="KW-0812">Transmembrane</keyword>
<feature type="transmembrane region" description="Helical" evidence="1">
    <location>
        <begin position="41"/>
        <end position="59"/>
    </location>
</feature>
<name>A0A5J6YE38_9POAL</name>
<protein>
    <submittedName>
        <fullName evidence="2">Uncharacterized protein</fullName>
    </submittedName>
</protein>
<reference evidence="2" key="1">
    <citation type="submission" date="2018-11" db="EMBL/GenBank/DDBJ databases">
        <title>Complete mitochondrial genome sequencing and phylogenetic Analysis of Cynodon dactylon Cynodon transvaalensis.</title>
        <authorList>
            <person name="Huang S."/>
            <person name="Shi Y."/>
            <person name="Jiang S."/>
            <person name="Zhou X."/>
            <person name="Liang J."/>
        </authorList>
    </citation>
    <scope>NUCLEOTIDE SEQUENCE</scope>
</reference>
<organism evidence="2">
    <name type="scientific">Cynodon dactylon x Cynodon transvaalensis</name>
    <dbReference type="NCBI Taxonomy" id="1920021"/>
    <lineage>
        <taxon>Eukaryota</taxon>
        <taxon>Viridiplantae</taxon>
        <taxon>Streptophyta</taxon>
        <taxon>Embryophyta</taxon>
        <taxon>Tracheophyta</taxon>
        <taxon>Spermatophyta</taxon>
        <taxon>Magnoliopsida</taxon>
        <taxon>Liliopsida</taxon>
        <taxon>Poales</taxon>
        <taxon>Poaceae</taxon>
        <taxon>PACMAD clade</taxon>
        <taxon>Chloridoideae</taxon>
        <taxon>Cynodonteae</taxon>
        <taxon>Eleusininae</taxon>
        <taxon>Cynodon</taxon>
    </lineage>
</organism>
<proteinExistence type="predicted"/>
<keyword evidence="1" id="KW-1133">Transmembrane helix</keyword>
<accession>A0A5J6YE38</accession>
<feature type="transmembrane region" description="Helical" evidence="1">
    <location>
        <begin position="99"/>
        <end position="120"/>
    </location>
</feature>
<keyword evidence="1" id="KW-0472">Membrane</keyword>
<sequence>MGGIPIRMQVRIMHVFCCGVWNFPCVFFLAAVLLGQRVSTLLLYILHALDMLFIGNLFLSHCRFRCGELHPLVSARLRLSIVVNIINLTCAVRCGSRTLIRAVSCLLLMFLLIGICLPRLENAVFLFSLLCFFSAGSICVKVFGLLNGATALFWSLQQPDAQPAALQPCMIPARQGY</sequence>
<feature type="transmembrane region" description="Helical" evidence="1">
    <location>
        <begin position="126"/>
        <end position="146"/>
    </location>
</feature>